<protein>
    <submittedName>
        <fullName evidence="1">Transporter</fullName>
    </submittedName>
</protein>
<name>A0A923KZT8_9BURK</name>
<evidence type="ECO:0000313" key="1">
    <source>
        <dbReference type="EMBL" id="MBC3936678.1"/>
    </source>
</evidence>
<organism evidence="1 2">
    <name type="scientific">Undibacterium rugosum</name>
    <dbReference type="NCBI Taxonomy" id="2762291"/>
    <lineage>
        <taxon>Bacteria</taxon>
        <taxon>Pseudomonadati</taxon>
        <taxon>Pseudomonadota</taxon>
        <taxon>Betaproteobacteria</taxon>
        <taxon>Burkholderiales</taxon>
        <taxon>Oxalobacteraceae</taxon>
        <taxon>Undibacterium</taxon>
    </lineage>
</organism>
<keyword evidence="2" id="KW-1185">Reference proteome</keyword>
<comment type="caution">
    <text evidence="1">The sequence shown here is derived from an EMBL/GenBank/DDBJ whole genome shotgun (WGS) entry which is preliminary data.</text>
</comment>
<accession>A0A923KZT8</accession>
<reference evidence="1" key="1">
    <citation type="submission" date="2020-08" db="EMBL/GenBank/DDBJ databases">
        <title>Novel species isolated from subtropical streams in China.</title>
        <authorList>
            <person name="Lu H."/>
        </authorList>
    </citation>
    <scope>NUCLEOTIDE SEQUENCE</scope>
    <source>
        <strain evidence="1">CY7W</strain>
    </source>
</reference>
<evidence type="ECO:0000313" key="2">
    <source>
        <dbReference type="Proteomes" id="UP000612361"/>
    </source>
</evidence>
<dbReference type="EMBL" id="JACOGG010000018">
    <property type="protein sequence ID" value="MBC3936678.1"/>
    <property type="molecule type" value="Genomic_DNA"/>
</dbReference>
<proteinExistence type="predicted"/>
<sequence>MHTASAAEGEPISPYRPSVSNSAQLPAVGQLELELGMLTASSDSRRQSLPYLMKLAWSEQWGVLLGGEARVRNTQAGVVEQGVGDTSLVLKRAFILDQETAYGLELSVKLPTAGSVLGSGKRDIGLNSIYSKDIGEWHVDHNLNLTQLGTCEEGSSCWQSGLSSAWTYNLSDKAEIIGEWSGTQRRGTKPQSQILLAFTYSPTPRLCFDIGVTKGMSQNANNWTWFAGVVMPLGKLF</sequence>
<dbReference type="Proteomes" id="UP000612361">
    <property type="component" value="Unassembled WGS sequence"/>
</dbReference>
<dbReference type="AlphaFoldDB" id="A0A923KZT8"/>
<gene>
    <name evidence="1" type="ORF">H8K47_15025</name>
</gene>